<keyword evidence="2" id="KW-1185">Reference proteome</keyword>
<evidence type="ECO:0000313" key="1">
    <source>
        <dbReference type="EMBL" id="GII49995.1"/>
    </source>
</evidence>
<sequence>MLACGDVAVNAAVTSAMVTRWQGPTKEGRGSDRPSVIWRVPTSAIVLAFDALDRRTNKDVRSASKDDQGIRHHWLRPLGYAGDLSDRAARLPACEISHSHWEPSHPILALW</sequence>
<reference evidence="1" key="1">
    <citation type="submission" date="2021-01" db="EMBL/GenBank/DDBJ databases">
        <title>Whole genome shotgun sequence of Planotetraspora silvatica NBRC 100141.</title>
        <authorList>
            <person name="Komaki H."/>
            <person name="Tamura T."/>
        </authorList>
    </citation>
    <scope>NUCLEOTIDE SEQUENCE</scope>
    <source>
        <strain evidence="1">NBRC 100141</strain>
    </source>
</reference>
<dbReference type="AlphaFoldDB" id="A0A8J3V4T8"/>
<accession>A0A8J3V4T8</accession>
<dbReference type="EMBL" id="BOOQ01000047">
    <property type="protein sequence ID" value="GII49995.1"/>
    <property type="molecule type" value="Genomic_DNA"/>
</dbReference>
<protein>
    <submittedName>
        <fullName evidence="1">Uncharacterized protein</fullName>
    </submittedName>
</protein>
<gene>
    <name evidence="1" type="ORF">Psi02_64190</name>
</gene>
<proteinExistence type="predicted"/>
<organism evidence="1 2">
    <name type="scientific">Planotetraspora silvatica</name>
    <dbReference type="NCBI Taxonomy" id="234614"/>
    <lineage>
        <taxon>Bacteria</taxon>
        <taxon>Bacillati</taxon>
        <taxon>Actinomycetota</taxon>
        <taxon>Actinomycetes</taxon>
        <taxon>Streptosporangiales</taxon>
        <taxon>Streptosporangiaceae</taxon>
        <taxon>Planotetraspora</taxon>
    </lineage>
</organism>
<dbReference type="Proteomes" id="UP000644610">
    <property type="component" value="Unassembled WGS sequence"/>
</dbReference>
<comment type="caution">
    <text evidence="1">The sequence shown here is derived from an EMBL/GenBank/DDBJ whole genome shotgun (WGS) entry which is preliminary data.</text>
</comment>
<name>A0A8J3V4T8_9ACTN</name>
<evidence type="ECO:0000313" key="2">
    <source>
        <dbReference type="Proteomes" id="UP000644610"/>
    </source>
</evidence>